<evidence type="ECO:0000313" key="1">
    <source>
        <dbReference type="EMBL" id="MFC1850648.1"/>
    </source>
</evidence>
<dbReference type="InterPro" id="IPR038706">
    <property type="entry name" value="Type_VI_SciN-like_sf"/>
</dbReference>
<dbReference type="PANTHER" id="PTHR37625:SF4">
    <property type="entry name" value="OUTER MEMBRANE LIPOPROTEIN"/>
    <property type="match status" value="1"/>
</dbReference>
<evidence type="ECO:0000313" key="2">
    <source>
        <dbReference type="Proteomes" id="UP001594351"/>
    </source>
</evidence>
<protein>
    <submittedName>
        <fullName evidence="1">Type VI secretion system lipoprotein TssJ</fullName>
    </submittedName>
</protein>
<gene>
    <name evidence="1" type="primary">tssJ</name>
    <name evidence="1" type="ORF">ACFL27_10690</name>
</gene>
<dbReference type="NCBIfam" id="TIGR03352">
    <property type="entry name" value="VI_chp_3"/>
    <property type="match status" value="1"/>
</dbReference>
<keyword evidence="2" id="KW-1185">Reference proteome</keyword>
<organism evidence="1 2">
    <name type="scientific">candidate division CSSED10-310 bacterium</name>
    <dbReference type="NCBI Taxonomy" id="2855610"/>
    <lineage>
        <taxon>Bacteria</taxon>
        <taxon>Bacteria division CSSED10-310</taxon>
    </lineage>
</organism>
<dbReference type="EMBL" id="JBHPBY010000114">
    <property type="protein sequence ID" value="MFC1850648.1"/>
    <property type="molecule type" value="Genomic_DNA"/>
</dbReference>
<dbReference type="Gene3D" id="2.60.40.4150">
    <property type="entry name" value="Type VI secretion system, lipoprotein SciN"/>
    <property type="match status" value="1"/>
</dbReference>
<proteinExistence type="predicted"/>
<reference evidence="1 2" key="1">
    <citation type="submission" date="2024-09" db="EMBL/GenBank/DDBJ databases">
        <title>Laminarin stimulates single cell rates of sulfate reduction while oxygen inhibits transcriptomic activity in coastal marine sediment.</title>
        <authorList>
            <person name="Lindsay M."/>
            <person name="Orcutt B."/>
            <person name="Emerson D."/>
            <person name="Stepanauskas R."/>
            <person name="D'Angelo T."/>
        </authorList>
    </citation>
    <scope>NUCLEOTIDE SEQUENCE [LARGE SCALE GENOMIC DNA]</scope>
    <source>
        <strain evidence="1">SAG AM-311-K15</strain>
    </source>
</reference>
<dbReference type="Proteomes" id="UP001594351">
    <property type="component" value="Unassembled WGS sequence"/>
</dbReference>
<dbReference type="PANTHER" id="PTHR37625">
    <property type="entry name" value="OUTER MEMBRANE LIPOPROTEIN-RELATED"/>
    <property type="match status" value="1"/>
</dbReference>
<dbReference type="InterPro" id="IPR017734">
    <property type="entry name" value="T6SS_SciN"/>
</dbReference>
<accession>A0ABV6YX44</accession>
<dbReference type="Pfam" id="PF12790">
    <property type="entry name" value="T6SS-SciN"/>
    <property type="match status" value="1"/>
</dbReference>
<sequence>MIAPIHYPERIIIKVTVILAIITVLFSCSSLPDPEPAWDFGQKAIEISYEADDSLNLYKNRPHTLAVIIYQMSDTNAFDDLSAYQEGLKKLLKNELFDPSVQARRRIIVKPGEKDTLVLDRAEEAKWVGLVAGYYDLHPDKSTSVIKIPVMYNIKGLIKEKKEATIKKVYVHVLFGRYGFEEVEMK</sequence>
<keyword evidence="1" id="KW-0449">Lipoprotein</keyword>
<name>A0ABV6YX44_UNCC1</name>
<comment type="caution">
    <text evidence="1">The sequence shown here is derived from an EMBL/GenBank/DDBJ whole genome shotgun (WGS) entry which is preliminary data.</text>
</comment>